<dbReference type="SFLD" id="SFLDG01086">
    <property type="entry name" value="elongater_protein-like"/>
    <property type="match status" value="1"/>
</dbReference>
<dbReference type="InterPro" id="IPR006638">
    <property type="entry name" value="Elp3/MiaA/NifB-like_rSAM"/>
</dbReference>
<proteinExistence type="inferred from homology"/>
<reference evidence="17 18" key="1">
    <citation type="submission" date="2010-08" db="EMBL/GenBank/DDBJ databases">
        <authorList>
            <person name="Durkin A.S."/>
            <person name="Madupu R."/>
            <person name="Torralba M."/>
            <person name="Gillis M."/>
            <person name="Methe B."/>
            <person name="Sutton G."/>
            <person name="Nelson K.E."/>
        </authorList>
    </citation>
    <scope>NUCLEOTIDE SEQUENCE [LARGE SCALE GENOMIC DNA]</scope>
    <source>
        <strain evidence="17 18">PB189-T1-4</strain>
    </source>
</reference>
<dbReference type="PANTHER" id="PTHR11135:SF2">
    <property type="entry name" value="ELONGATOR COMPLEX PROTEIN 3"/>
    <property type="match status" value="1"/>
</dbReference>
<comment type="pathway">
    <text evidence="2">tRNA modification.</text>
</comment>
<dbReference type="Pfam" id="PF16199">
    <property type="entry name" value="Radical_SAM_C"/>
    <property type="match status" value="1"/>
</dbReference>
<evidence type="ECO:0000256" key="9">
    <source>
        <dbReference type="ARBA" id="ARBA00022723"/>
    </source>
</evidence>
<dbReference type="GO" id="GO:0061733">
    <property type="term" value="F:protein-lysine-acetyltransferase activity"/>
    <property type="evidence" value="ECO:0007669"/>
    <property type="project" value="UniProtKB-EC"/>
</dbReference>
<keyword evidence="8" id="KW-0819">tRNA processing</keyword>
<dbReference type="EMBL" id="AEDQ01000023">
    <property type="protein sequence ID" value="EFL43964.1"/>
    <property type="molecule type" value="Genomic_DNA"/>
</dbReference>
<evidence type="ECO:0000256" key="2">
    <source>
        <dbReference type="ARBA" id="ARBA00005217"/>
    </source>
</evidence>
<dbReference type="SMART" id="SM00729">
    <property type="entry name" value="Elp3"/>
    <property type="match status" value="1"/>
</dbReference>
<dbReference type="SUPFAM" id="SSF102114">
    <property type="entry name" value="Radical SAM enzymes"/>
    <property type="match status" value="1"/>
</dbReference>
<evidence type="ECO:0000256" key="11">
    <source>
        <dbReference type="ARBA" id="ARBA00023004"/>
    </source>
</evidence>
<keyword evidence="10" id="KW-0694">RNA-binding</keyword>
<comment type="similarity">
    <text evidence="3">Belongs to the ELP3 family.</text>
</comment>
<evidence type="ECO:0000256" key="3">
    <source>
        <dbReference type="ARBA" id="ARBA00005494"/>
    </source>
</evidence>
<evidence type="ECO:0000313" key="18">
    <source>
        <dbReference type="Proteomes" id="UP000004431"/>
    </source>
</evidence>
<dbReference type="SFLD" id="SFLDS00029">
    <property type="entry name" value="Radical_SAM"/>
    <property type="match status" value="1"/>
</dbReference>
<comment type="caution">
    <text evidence="17">The sequence shown here is derived from an EMBL/GenBank/DDBJ whole genome shotgun (WGS) entry which is preliminary data.</text>
</comment>
<evidence type="ECO:0000256" key="12">
    <source>
        <dbReference type="ARBA" id="ARBA00023014"/>
    </source>
</evidence>
<dbReference type="InterPro" id="IPR058240">
    <property type="entry name" value="rSAM_sf"/>
</dbReference>
<dbReference type="CDD" id="cd04301">
    <property type="entry name" value="NAT_SF"/>
    <property type="match status" value="1"/>
</dbReference>
<dbReference type="Proteomes" id="UP000004431">
    <property type="component" value="Unassembled WGS sequence"/>
</dbReference>
<feature type="domain" description="Elp3/MiaA/NifB-like radical SAM core" evidence="16">
    <location>
        <begin position="116"/>
        <end position="433"/>
    </location>
</feature>
<name>A0ABN0AZI4_9ACTN</name>
<evidence type="ECO:0000256" key="8">
    <source>
        <dbReference type="ARBA" id="ARBA00022694"/>
    </source>
</evidence>
<dbReference type="Gene3D" id="3.40.630.30">
    <property type="match status" value="1"/>
</dbReference>
<dbReference type="InterPro" id="IPR007197">
    <property type="entry name" value="rSAM"/>
</dbReference>
<keyword evidence="9" id="KW-0479">Metal-binding</keyword>
<dbReference type="PANTHER" id="PTHR11135">
    <property type="entry name" value="HISTONE ACETYLTRANSFERASE-RELATED"/>
    <property type="match status" value="1"/>
</dbReference>
<keyword evidence="4" id="KW-0004">4Fe-4S</keyword>
<comment type="catalytic activity">
    <reaction evidence="15">
        <text>uridine(34) in tRNA + acetyl-CoA + S-adenosyl-L-methionine + H2O = 5-(carboxymethyl)uridine(34) in tRNA + 5'-deoxyadenosine + L-methionine + CoA + 2 H(+)</text>
        <dbReference type="Rhea" id="RHEA:61020"/>
        <dbReference type="Rhea" id="RHEA-COMP:10407"/>
        <dbReference type="Rhea" id="RHEA-COMP:11727"/>
        <dbReference type="ChEBI" id="CHEBI:15377"/>
        <dbReference type="ChEBI" id="CHEBI:15378"/>
        <dbReference type="ChEBI" id="CHEBI:17319"/>
        <dbReference type="ChEBI" id="CHEBI:57287"/>
        <dbReference type="ChEBI" id="CHEBI:57288"/>
        <dbReference type="ChEBI" id="CHEBI:57844"/>
        <dbReference type="ChEBI" id="CHEBI:59789"/>
        <dbReference type="ChEBI" id="CHEBI:65315"/>
        <dbReference type="ChEBI" id="CHEBI:74882"/>
        <dbReference type="EC" id="2.3.1.311"/>
    </reaction>
    <physiologicalReaction direction="left-to-right" evidence="15">
        <dbReference type="Rhea" id="RHEA:61021"/>
    </physiologicalReaction>
</comment>
<dbReference type="NCBIfam" id="TIGR01211">
    <property type="entry name" value="ELP3"/>
    <property type="match status" value="1"/>
</dbReference>
<evidence type="ECO:0000313" key="17">
    <source>
        <dbReference type="EMBL" id="EFL43964.1"/>
    </source>
</evidence>
<sequence>MCAYMRYTNTMTTTPDYIYHTTPTIDTTLRKLIARVAQVGVLSASELNSFLNACNQGITNDAAHTSKKQLIPRYMEIKYYDPKRWESWQITPQLERELLQTLRIKPRRTASGVATITILTKPWPCSSNCIFCPNDIRMPKSYMANEPACQRAEQCLFDPFLQTSLRLQALMNMGHPTDKIEIIILGGTWSDYPKAYQMWFVREVFRALNCGYASTDARRACAQVYQECGLVLDAKVRAAQYASLQEAIDKGDSSYNDAFYASYAASPKWRQLALHQVATLDDVAHEQRINESSHHRVVGLVIETRPDTITADNLRLMRALGATKVQMGIQVLNQHIRSINHRRGTREDIDRAFALLRLFGFKIHVHAMVNLMGSTPALDKDDFRELVSDVRYLPDEVKLYPCVLVSSAHLCRCFQTQAWQAYTPEELVDVLVDDVLQTPVYTRISRMIRDIASSDIVAGNKKPNLRQLVETTIAARCAASPQVHVREIRMREIAGSALNPASLRMEEIPFTTAVSQEYFLQWVDKDYHIAGFLRLSLPFERALHTYGNTDDNMVDAATAVGSPATTTKGSLPIHEGEAMIREVHVYGTVARVTQDDAGNAQHHGLGKQLVHRAKQIARAHGYTKINVISAVGTRNYYRMLGFYDNGLYQQALLLQDDGSADEDDTAHTAAH</sequence>
<accession>A0ABN0AZI4</accession>
<evidence type="ECO:0000256" key="4">
    <source>
        <dbReference type="ARBA" id="ARBA00022485"/>
    </source>
</evidence>
<evidence type="ECO:0000256" key="7">
    <source>
        <dbReference type="ARBA" id="ARBA00022691"/>
    </source>
</evidence>
<evidence type="ECO:0000256" key="6">
    <source>
        <dbReference type="ARBA" id="ARBA00022679"/>
    </source>
</evidence>
<keyword evidence="11" id="KW-0408">Iron</keyword>
<dbReference type="InterPro" id="IPR016181">
    <property type="entry name" value="Acyl_CoA_acyltransferase"/>
</dbReference>
<dbReference type="SFLD" id="SFLDF00344">
    <property type="entry name" value="ELP3-like"/>
    <property type="match status" value="1"/>
</dbReference>
<evidence type="ECO:0000256" key="13">
    <source>
        <dbReference type="ARBA" id="ARBA00023315"/>
    </source>
</evidence>
<gene>
    <name evidence="17" type="ORF">HMPREF9248_0850</name>
</gene>
<comment type="cofactor">
    <cofactor evidence="1">
        <name>[4Fe-4S] cluster</name>
        <dbReference type="ChEBI" id="CHEBI:49883"/>
    </cofactor>
</comment>
<dbReference type="InterPro" id="IPR039661">
    <property type="entry name" value="ELP3"/>
</dbReference>
<dbReference type="SUPFAM" id="SSF55729">
    <property type="entry name" value="Acyl-CoA N-acyltransferases (Nat)"/>
    <property type="match status" value="1"/>
</dbReference>
<keyword evidence="12" id="KW-0411">Iron-sulfur</keyword>
<keyword evidence="7" id="KW-0949">S-adenosyl-L-methionine</keyword>
<keyword evidence="5" id="KW-0820">tRNA-binding</keyword>
<evidence type="ECO:0000256" key="10">
    <source>
        <dbReference type="ARBA" id="ARBA00022884"/>
    </source>
</evidence>
<dbReference type="EC" id="2.3.1.311" evidence="14"/>
<keyword evidence="18" id="KW-1185">Reference proteome</keyword>
<dbReference type="InterPro" id="IPR032432">
    <property type="entry name" value="Radical_SAM_C"/>
</dbReference>
<keyword evidence="13 17" id="KW-0012">Acyltransferase</keyword>
<organism evidence="17 18">
    <name type="scientific">Fannyhessea vaginae PB189-T1-4</name>
    <dbReference type="NCBI Taxonomy" id="866774"/>
    <lineage>
        <taxon>Bacteria</taxon>
        <taxon>Bacillati</taxon>
        <taxon>Actinomycetota</taxon>
        <taxon>Coriobacteriia</taxon>
        <taxon>Coriobacteriales</taxon>
        <taxon>Atopobiaceae</taxon>
        <taxon>Fannyhessea</taxon>
    </lineage>
</organism>
<keyword evidence="6 17" id="KW-0808">Transferase</keyword>
<evidence type="ECO:0000256" key="15">
    <source>
        <dbReference type="ARBA" id="ARBA00047372"/>
    </source>
</evidence>
<dbReference type="InterPro" id="IPR034687">
    <property type="entry name" value="ELP3-like"/>
</dbReference>
<evidence type="ECO:0000256" key="1">
    <source>
        <dbReference type="ARBA" id="ARBA00001966"/>
    </source>
</evidence>
<evidence type="ECO:0000256" key="14">
    <source>
        <dbReference type="ARBA" id="ARBA00044771"/>
    </source>
</evidence>
<protein>
    <recommendedName>
        <fullName evidence="14">tRNA carboxymethyluridine synthase</fullName>
        <ecNumber evidence="14">2.3.1.311</ecNumber>
    </recommendedName>
</protein>
<evidence type="ECO:0000259" key="16">
    <source>
        <dbReference type="SMART" id="SM00729"/>
    </source>
</evidence>
<evidence type="ECO:0000256" key="5">
    <source>
        <dbReference type="ARBA" id="ARBA00022555"/>
    </source>
</evidence>